<keyword evidence="2 4" id="KW-0472">Membrane</keyword>
<dbReference type="InterPro" id="IPR050330">
    <property type="entry name" value="Bact_OuterMem_StrucFunc"/>
</dbReference>
<dbReference type="PROSITE" id="PS51123">
    <property type="entry name" value="OMPA_2"/>
    <property type="match status" value="1"/>
</dbReference>
<feature type="domain" description="OmpA-like" evidence="6">
    <location>
        <begin position="69"/>
        <end position="186"/>
    </location>
</feature>
<evidence type="ECO:0000256" key="3">
    <source>
        <dbReference type="ARBA" id="ARBA00023237"/>
    </source>
</evidence>
<dbReference type="PRINTS" id="PR01023">
    <property type="entry name" value="NAFLGMOTY"/>
</dbReference>
<name>A0ABW5ECG2_9GAMM</name>
<feature type="chain" id="PRO_5047423372" evidence="5">
    <location>
        <begin position="24"/>
        <end position="216"/>
    </location>
</feature>
<dbReference type="SUPFAM" id="SSF103088">
    <property type="entry name" value="OmpA-like"/>
    <property type="match status" value="1"/>
</dbReference>
<feature type="signal peptide" evidence="5">
    <location>
        <begin position="1"/>
        <end position="23"/>
    </location>
</feature>
<gene>
    <name evidence="7" type="ORF">ACFSKX_11695</name>
</gene>
<keyword evidence="5" id="KW-0732">Signal</keyword>
<evidence type="ECO:0000256" key="5">
    <source>
        <dbReference type="SAM" id="SignalP"/>
    </source>
</evidence>
<dbReference type="Proteomes" id="UP001597425">
    <property type="component" value="Unassembled WGS sequence"/>
</dbReference>
<dbReference type="PANTHER" id="PTHR30329:SF21">
    <property type="entry name" value="LIPOPROTEIN YIAD-RELATED"/>
    <property type="match status" value="1"/>
</dbReference>
<evidence type="ECO:0000256" key="1">
    <source>
        <dbReference type="ARBA" id="ARBA00004442"/>
    </source>
</evidence>
<dbReference type="PROSITE" id="PS51257">
    <property type="entry name" value="PROKAR_LIPOPROTEIN"/>
    <property type="match status" value="1"/>
</dbReference>
<dbReference type="Gene3D" id="3.30.1330.60">
    <property type="entry name" value="OmpA-like domain"/>
    <property type="match status" value="1"/>
</dbReference>
<dbReference type="PRINTS" id="PR01021">
    <property type="entry name" value="OMPADOMAIN"/>
</dbReference>
<accession>A0ABW5ECG2</accession>
<dbReference type="EMBL" id="JBHUJD010000014">
    <property type="protein sequence ID" value="MFD2311079.1"/>
    <property type="molecule type" value="Genomic_DNA"/>
</dbReference>
<evidence type="ECO:0000259" key="6">
    <source>
        <dbReference type="PROSITE" id="PS51123"/>
    </source>
</evidence>
<keyword evidence="3" id="KW-0998">Cell outer membrane</keyword>
<dbReference type="CDD" id="cd07185">
    <property type="entry name" value="OmpA_C-like"/>
    <property type="match status" value="1"/>
</dbReference>
<evidence type="ECO:0000256" key="4">
    <source>
        <dbReference type="PROSITE-ProRule" id="PRU00473"/>
    </source>
</evidence>
<evidence type="ECO:0000256" key="2">
    <source>
        <dbReference type="ARBA" id="ARBA00023136"/>
    </source>
</evidence>
<evidence type="ECO:0000313" key="7">
    <source>
        <dbReference type="EMBL" id="MFD2311079.1"/>
    </source>
</evidence>
<dbReference type="Pfam" id="PF00691">
    <property type="entry name" value="OmpA"/>
    <property type="match status" value="1"/>
</dbReference>
<reference evidence="8" key="1">
    <citation type="journal article" date="2019" name="Int. J. Syst. Evol. Microbiol.">
        <title>The Global Catalogue of Microorganisms (GCM) 10K type strain sequencing project: providing services to taxonomists for standard genome sequencing and annotation.</title>
        <authorList>
            <consortium name="The Broad Institute Genomics Platform"/>
            <consortium name="The Broad Institute Genome Sequencing Center for Infectious Disease"/>
            <person name="Wu L."/>
            <person name="Ma J."/>
        </authorList>
    </citation>
    <scope>NUCLEOTIDE SEQUENCE [LARGE SCALE GENOMIC DNA]</scope>
    <source>
        <strain evidence="8">KCTC 12848</strain>
    </source>
</reference>
<dbReference type="RefSeq" id="WP_265721149.1">
    <property type="nucleotide sequence ID" value="NZ_JAPIVK010000009.1"/>
</dbReference>
<organism evidence="7 8">
    <name type="scientific">Microbulbifer halophilus</name>
    <dbReference type="NCBI Taxonomy" id="453963"/>
    <lineage>
        <taxon>Bacteria</taxon>
        <taxon>Pseudomonadati</taxon>
        <taxon>Pseudomonadota</taxon>
        <taxon>Gammaproteobacteria</taxon>
        <taxon>Cellvibrionales</taxon>
        <taxon>Microbulbiferaceae</taxon>
        <taxon>Microbulbifer</taxon>
    </lineage>
</organism>
<sequence>MESLCRSSCLPLAIGLLFAGALALGGCHDPHKKYTLDPLTEIVTGEDEKIARSAAPFADEMVRYLRGKPHENNGEFVLQVKFKPGGFAPRMDTLAEIEALLVIMRDFPGLRVAIEGHTDNAGEAEKNLKLSQWRADWVRRFLIERGIDAQRITAEGFGDTRPIADNGTPAGQKQNRRLVIRVLNFEIQQTNTKKQELNIRKVEWGVNPLLKLDSQN</sequence>
<comment type="subcellular location">
    <subcellularLocation>
        <location evidence="1">Cell outer membrane</location>
    </subcellularLocation>
</comment>
<dbReference type="InterPro" id="IPR006665">
    <property type="entry name" value="OmpA-like"/>
</dbReference>
<keyword evidence="8" id="KW-1185">Reference proteome</keyword>
<proteinExistence type="predicted"/>
<comment type="caution">
    <text evidence="7">The sequence shown here is derived from an EMBL/GenBank/DDBJ whole genome shotgun (WGS) entry which is preliminary data.</text>
</comment>
<dbReference type="InterPro" id="IPR006664">
    <property type="entry name" value="OMP_bac"/>
</dbReference>
<protein>
    <submittedName>
        <fullName evidence="7">OmpA family protein</fullName>
    </submittedName>
</protein>
<dbReference type="InterPro" id="IPR036737">
    <property type="entry name" value="OmpA-like_sf"/>
</dbReference>
<dbReference type="PANTHER" id="PTHR30329">
    <property type="entry name" value="STATOR ELEMENT OF FLAGELLAR MOTOR COMPLEX"/>
    <property type="match status" value="1"/>
</dbReference>
<evidence type="ECO:0000313" key="8">
    <source>
        <dbReference type="Proteomes" id="UP001597425"/>
    </source>
</evidence>